<feature type="coiled-coil region" evidence="1">
    <location>
        <begin position="51"/>
        <end position="78"/>
    </location>
</feature>
<dbReference type="PANTHER" id="PTHR43941:SF1">
    <property type="entry name" value="STRUCTURAL MAINTENANCE OF CHROMOSOMES PROTEIN 2"/>
    <property type="match status" value="1"/>
</dbReference>
<gene>
    <name evidence="4" type="ORF">ECPE_LOCUS8270</name>
</gene>
<accession>A0A3P8I0L6</accession>
<dbReference type="GO" id="GO:0000785">
    <property type="term" value="C:chromatin"/>
    <property type="evidence" value="ECO:0007669"/>
    <property type="project" value="TreeGrafter"/>
</dbReference>
<evidence type="ECO:0000313" key="5">
    <source>
        <dbReference type="Proteomes" id="UP000272942"/>
    </source>
</evidence>
<dbReference type="GO" id="GO:0000793">
    <property type="term" value="C:condensed chromosome"/>
    <property type="evidence" value="ECO:0007669"/>
    <property type="project" value="TreeGrafter"/>
</dbReference>
<feature type="region of interest" description="Disordered" evidence="2">
    <location>
        <begin position="716"/>
        <end position="752"/>
    </location>
</feature>
<feature type="domain" description="Dynein associated protein" evidence="3">
    <location>
        <begin position="110"/>
        <end position="191"/>
    </location>
</feature>
<feature type="region of interest" description="Disordered" evidence="2">
    <location>
        <begin position="672"/>
        <end position="694"/>
    </location>
</feature>
<keyword evidence="1" id="KW-0175">Coiled coil</keyword>
<proteinExistence type="predicted"/>
<feature type="region of interest" description="Disordered" evidence="2">
    <location>
        <begin position="616"/>
        <end position="640"/>
    </location>
</feature>
<dbReference type="AlphaFoldDB" id="A0A3P8I0L6"/>
<dbReference type="PANTHER" id="PTHR43941">
    <property type="entry name" value="STRUCTURAL MAINTENANCE OF CHROMOSOMES PROTEIN 2"/>
    <property type="match status" value="1"/>
</dbReference>
<evidence type="ECO:0000256" key="2">
    <source>
        <dbReference type="SAM" id="MobiDB-lite"/>
    </source>
</evidence>
<reference evidence="4 5" key="1">
    <citation type="submission" date="2018-11" db="EMBL/GenBank/DDBJ databases">
        <authorList>
            <consortium name="Pathogen Informatics"/>
        </authorList>
    </citation>
    <scope>NUCLEOTIDE SEQUENCE [LARGE SCALE GENOMIC DNA]</scope>
    <source>
        <strain evidence="4 5">Egypt</strain>
    </source>
</reference>
<dbReference type="GO" id="GO:0007076">
    <property type="term" value="P:mitotic chromosome condensation"/>
    <property type="evidence" value="ECO:0007669"/>
    <property type="project" value="TreeGrafter"/>
</dbReference>
<keyword evidence="5" id="KW-1185">Reference proteome</keyword>
<evidence type="ECO:0000313" key="4">
    <source>
        <dbReference type="EMBL" id="VDP83135.1"/>
    </source>
</evidence>
<dbReference type="OrthoDB" id="2130750at2759"/>
<dbReference type="EMBL" id="UZAN01045750">
    <property type="protein sequence ID" value="VDP83135.1"/>
    <property type="molecule type" value="Genomic_DNA"/>
</dbReference>
<protein>
    <recommendedName>
        <fullName evidence="3">Dynein associated protein domain-containing protein</fullName>
    </recommendedName>
</protein>
<dbReference type="GO" id="GO:0000796">
    <property type="term" value="C:condensin complex"/>
    <property type="evidence" value="ECO:0007669"/>
    <property type="project" value="TreeGrafter"/>
</dbReference>
<dbReference type="Pfam" id="PF12455">
    <property type="entry name" value="Dynactin"/>
    <property type="match status" value="1"/>
</dbReference>
<feature type="coiled-coil region" evidence="1">
    <location>
        <begin position="530"/>
        <end position="596"/>
    </location>
</feature>
<sequence>MCETNDELQETSREEARELREEIEQGHTQILNLTRHLDACRETISDYEKTLGKFRDLVTELQAQNNELRRSLAEGQRQIETKLQLDSAIAQQAFPTTDSMVQPSLGIGLVSQAQTMAKVIEAELRRLEAEQSGAHVARLSAFLPDSFLRRGGDYDALLVVLLVDRLAAKADLLANHLCERYPLPACIPGQAKPPTMLAAEQSEKSPEPDTNIEINLPGSKQPLPPMTKTKAELYSFVTRLIHLLRCWSALLTQFKELFEFTRCALASVDSLAADSTALSILTGQPLEPLETAAAEATASAGGPIGLQATPEPAEKAAPDSKLTGLVGLLSEIVRFATSMRITARRIRRRLPSDSSSQPLSFSTEVAGNIEKALELLSAIVAALRDGTRLTAQLTARQAEDGVDIKPSVVMSNCLVEACKENLTGVTAPGKAGAPVPDVVFRNYMAQVRDLVSKFAVAMENGEYDFDGTKQAKPQEPVQLRAAAYKQAQAELEGCRTKLELKDEEVRELQMALKARANELSEMSVRVGLTEKRLENAGKGNEEKISRLEQRLEQMEAQQKREEREHEQAIDALHADIEALEQEKIDLKEKLKTLSKKALLEGLIKAPIVTATSPARQSSVVTTKDGPTDSVPATPGGTRLTSRDASFLTNEMQLKNLKPLKHSARRTAMQLAAELDADSSSPETPRKSPAKTYTVPQVSRQLVDLQKQLYGLLSHPKVVRLPDPGTTAAQETPSAEGDSSEKPSAATANIPSATSQLARQASYIIKLKSELEQIQRNALDAIKRDYPNAFFRADFASFPLSSVQRFMTSSSALKGDQLVARLLLPEGQKKESAPTPVALTPVQLQQVHRHILVSS</sequence>
<dbReference type="Proteomes" id="UP000272942">
    <property type="component" value="Unassembled WGS sequence"/>
</dbReference>
<dbReference type="GO" id="GO:0003682">
    <property type="term" value="F:chromatin binding"/>
    <property type="evidence" value="ECO:0007669"/>
    <property type="project" value="TreeGrafter"/>
</dbReference>
<evidence type="ECO:0000259" key="3">
    <source>
        <dbReference type="Pfam" id="PF12455"/>
    </source>
</evidence>
<feature type="region of interest" description="Disordered" evidence="2">
    <location>
        <begin position="202"/>
        <end position="223"/>
    </location>
</feature>
<dbReference type="InterPro" id="IPR022157">
    <property type="entry name" value="Dynactin"/>
</dbReference>
<name>A0A3P8I0L6_9TREM</name>
<evidence type="ECO:0000256" key="1">
    <source>
        <dbReference type="SAM" id="Coils"/>
    </source>
</evidence>
<organism evidence="4 5">
    <name type="scientific">Echinostoma caproni</name>
    <dbReference type="NCBI Taxonomy" id="27848"/>
    <lineage>
        <taxon>Eukaryota</taxon>
        <taxon>Metazoa</taxon>
        <taxon>Spiralia</taxon>
        <taxon>Lophotrochozoa</taxon>
        <taxon>Platyhelminthes</taxon>
        <taxon>Trematoda</taxon>
        <taxon>Digenea</taxon>
        <taxon>Plagiorchiida</taxon>
        <taxon>Echinostomata</taxon>
        <taxon>Echinostomatoidea</taxon>
        <taxon>Echinostomatidae</taxon>
        <taxon>Echinostoma</taxon>
    </lineage>
</organism>